<keyword evidence="2" id="KW-1185">Reference proteome</keyword>
<evidence type="ECO:0000313" key="2">
    <source>
        <dbReference type="Proteomes" id="UP000236161"/>
    </source>
</evidence>
<proteinExistence type="predicted"/>
<dbReference type="Proteomes" id="UP000236161">
    <property type="component" value="Unassembled WGS sequence"/>
</dbReference>
<reference evidence="1 2" key="1">
    <citation type="journal article" date="2017" name="Nature">
        <title>The Apostasia genome and the evolution of orchids.</title>
        <authorList>
            <person name="Zhang G.Q."/>
            <person name="Liu K.W."/>
            <person name="Li Z."/>
            <person name="Lohaus R."/>
            <person name="Hsiao Y.Y."/>
            <person name="Niu S.C."/>
            <person name="Wang J.Y."/>
            <person name="Lin Y.C."/>
            <person name="Xu Q."/>
            <person name="Chen L.J."/>
            <person name="Yoshida K."/>
            <person name="Fujiwara S."/>
            <person name="Wang Z.W."/>
            <person name="Zhang Y.Q."/>
            <person name="Mitsuda N."/>
            <person name="Wang M."/>
            <person name="Liu G.H."/>
            <person name="Pecoraro L."/>
            <person name="Huang H.X."/>
            <person name="Xiao X.J."/>
            <person name="Lin M."/>
            <person name="Wu X.Y."/>
            <person name="Wu W.L."/>
            <person name="Chen Y.Y."/>
            <person name="Chang S.B."/>
            <person name="Sakamoto S."/>
            <person name="Ohme-Takagi M."/>
            <person name="Yagi M."/>
            <person name="Zeng S.J."/>
            <person name="Shen C.Y."/>
            <person name="Yeh C.M."/>
            <person name="Luo Y.B."/>
            <person name="Tsai W.C."/>
            <person name="Van de Peer Y."/>
            <person name="Liu Z.J."/>
        </authorList>
    </citation>
    <scope>NUCLEOTIDE SEQUENCE [LARGE SCALE GENOMIC DNA]</scope>
    <source>
        <strain evidence="2">cv. Shenzhen</strain>
        <tissue evidence="1">Stem</tissue>
    </source>
</reference>
<gene>
    <name evidence="1" type="ORF">AXF42_Ash011670</name>
</gene>
<sequence length="68" mass="7867">MGWSREPLSATRCHCFPILREDRGNLRRALASGNLPTEFSRFLLAHSNHQPIYGLSLLIDLYLKIRFP</sequence>
<dbReference type="AlphaFoldDB" id="A0A2H9ZUN3"/>
<accession>A0A2H9ZUN3</accession>
<dbReference type="EMBL" id="KZ453612">
    <property type="protein sequence ID" value="PKA46996.1"/>
    <property type="molecule type" value="Genomic_DNA"/>
</dbReference>
<organism evidence="1 2">
    <name type="scientific">Apostasia shenzhenica</name>
    <dbReference type="NCBI Taxonomy" id="1088818"/>
    <lineage>
        <taxon>Eukaryota</taxon>
        <taxon>Viridiplantae</taxon>
        <taxon>Streptophyta</taxon>
        <taxon>Embryophyta</taxon>
        <taxon>Tracheophyta</taxon>
        <taxon>Spermatophyta</taxon>
        <taxon>Magnoliopsida</taxon>
        <taxon>Liliopsida</taxon>
        <taxon>Asparagales</taxon>
        <taxon>Orchidaceae</taxon>
        <taxon>Apostasioideae</taxon>
        <taxon>Apostasia</taxon>
    </lineage>
</organism>
<evidence type="ECO:0000313" key="1">
    <source>
        <dbReference type="EMBL" id="PKA46996.1"/>
    </source>
</evidence>
<protein>
    <submittedName>
        <fullName evidence="1">Uncharacterized protein</fullName>
    </submittedName>
</protein>
<name>A0A2H9ZUN3_9ASPA</name>